<reference evidence="5 6" key="1">
    <citation type="submission" date="2019-07" db="EMBL/GenBank/DDBJ databases">
        <title>The draft genome sequence of Vibrio algivorus M1486.</title>
        <authorList>
            <person name="Meng X."/>
        </authorList>
    </citation>
    <scope>NUCLEOTIDE SEQUENCE [LARGE SCALE GENOMIC DNA]</scope>
    <source>
        <strain evidence="5 6">M1486</strain>
    </source>
</reference>
<dbReference type="InterPro" id="IPR036397">
    <property type="entry name" value="RNaseH_sf"/>
</dbReference>
<dbReference type="Proteomes" id="UP000319828">
    <property type="component" value="Unassembled WGS sequence"/>
</dbReference>
<proteinExistence type="predicted"/>
<dbReference type="GO" id="GO:0003676">
    <property type="term" value="F:nucleic acid binding"/>
    <property type="evidence" value="ECO:0007669"/>
    <property type="project" value="InterPro"/>
</dbReference>
<dbReference type="SMART" id="SM00479">
    <property type="entry name" value="EXOIII"/>
    <property type="match status" value="1"/>
</dbReference>
<evidence type="ECO:0000313" key="6">
    <source>
        <dbReference type="Proteomes" id="UP000319828"/>
    </source>
</evidence>
<sequence length="243" mass="27376">MLKAIKTHFHPLTKIEKQRQNIQISKTVSPELKQLLATPLLPPETLLQEVSFLVLDFETTGLNFEKDSLLSIGNIQMKQNKIDMDTAAHCYVDNNQEIKAESAIINHITPQMLIEGDRLDEAMNRLFSKMIGKVVMAHGAVIERGFIQSYLQKKYGLETLPVIWLDTLKVEKHLTFHQKATALELQLNDVRNRYGLPKYNAHNALVDAISTAELYLAQKSKIFGQSAKIATLGDMCNRATCSG</sequence>
<dbReference type="PANTHER" id="PTHR30231:SF4">
    <property type="entry name" value="PROTEIN NEN2"/>
    <property type="match status" value="1"/>
</dbReference>
<dbReference type="GO" id="GO:0008408">
    <property type="term" value="F:3'-5' exonuclease activity"/>
    <property type="evidence" value="ECO:0007669"/>
    <property type="project" value="TreeGrafter"/>
</dbReference>
<protein>
    <recommendedName>
        <fullName evidence="4">Exonuclease domain-containing protein</fullName>
    </recommendedName>
</protein>
<dbReference type="InterPro" id="IPR012337">
    <property type="entry name" value="RNaseH-like_sf"/>
</dbReference>
<keyword evidence="2" id="KW-0378">Hydrolase</keyword>
<organism evidence="5 6">
    <name type="scientific">Vibrio algivorus</name>
    <dbReference type="NCBI Taxonomy" id="1667024"/>
    <lineage>
        <taxon>Bacteria</taxon>
        <taxon>Pseudomonadati</taxon>
        <taxon>Pseudomonadota</taxon>
        <taxon>Gammaproteobacteria</taxon>
        <taxon>Vibrionales</taxon>
        <taxon>Vibrionaceae</taxon>
        <taxon>Vibrio</taxon>
    </lineage>
</organism>
<evidence type="ECO:0000259" key="4">
    <source>
        <dbReference type="SMART" id="SM00479"/>
    </source>
</evidence>
<accession>A0A557NYL5</accession>
<evidence type="ECO:0000256" key="1">
    <source>
        <dbReference type="ARBA" id="ARBA00022722"/>
    </source>
</evidence>
<dbReference type="SUPFAM" id="SSF53098">
    <property type="entry name" value="Ribonuclease H-like"/>
    <property type="match status" value="1"/>
</dbReference>
<feature type="domain" description="Exonuclease" evidence="4">
    <location>
        <begin position="51"/>
        <end position="224"/>
    </location>
</feature>
<dbReference type="OrthoDB" id="5497329at2"/>
<keyword evidence="1" id="KW-0540">Nuclease</keyword>
<keyword evidence="3" id="KW-0269">Exonuclease</keyword>
<comment type="caution">
    <text evidence="5">The sequence shown here is derived from an EMBL/GenBank/DDBJ whole genome shotgun (WGS) entry which is preliminary data.</text>
</comment>
<dbReference type="GO" id="GO:0005829">
    <property type="term" value="C:cytosol"/>
    <property type="evidence" value="ECO:0007669"/>
    <property type="project" value="TreeGrafter"/>
</dbReference>
<dbReference type="InterPro" id="IPR013520">
    <property type="entry name" value="Ribonucl_H"/>
</dbReference>
<evidence type="ECO:0000313" key="5">
    <source>
        <dbReference type="EMBL" id="TVO33488.1"/>
    </source>
</evidence>
<evidence type="ECO:0000256" key="3">
    <source>
        <dbReference type="ARBA" id="ARBA00022839"/>
    </source>
</evidence>
<dbReference type="Pfam" id="PF00929">
    <property type="entry name" value="RNase_T"/>
    <property type="match status" value="1"/>
</dbReference>
<dbReference type="CDD" id="cd06127">
    <property type="entry name" value="DEDDh"/>
    <property type="match status" value="1"/>
</dbReference>
<name>A0A557NYL5_9VIBR</name>
<dbReference type="GO" id="GO:0006259">
    <property type="term" value="P:DNA metabolic process"/>
    <property type="evidence" value="ECO:0007669"/>
    <property type="project" value="UniProtKB-ARBA"/>
</dbReference>
<dbReference type="PANTHER" id="PTHR30231">
    <property type="entry name" value="DNA POLYMERASE III SUBUNIT EPSILON"/>
    <property type="match status" value="1"/>
</dbReference>
<dbReference type="EMBL" id="VMKJ01000040">
    <property type="protein sequence ID" value="TVO33488.1"/>
    <property type="molecule type" value="Genomic_DNA"/>
</dbReference>
<dbReference type="AlphaFoldDB" id="A0A557NYL5"/>
<gene>
    <name evidence="5" type="ORF">FOF44_15245</name>
</gene>
<dbReference type="Gene3D" id="3.30.420.10">
    <property type="entry name" value="Ribonuclease H-like superfamily/Ribonuclease H"/>
    <property type="match status" value="1"/>
</dbReference>
<dbReference type="RefSeq" id="WP_144388925.1">
    <property type="nucleotide sequence ID" value="NZ_CANNCB010000042.1"/>
</dbReference>
<evidence type="ECO:0000256" key="2">
    <source>
        <dbReference type="ARBA" id="ARBA00022801"/>
    </source>
</evidence>